<dbReference type="SMART" id="SM00184">
    <property type="entry name" value="RING"/>
    <property type="match status" value="1"/>
</dbReference>
<keyword evidence="7 12" id="KW-0863">Zinc-finger</keyword>
<reference evidence="16" key="1">
    <citation type="submission" date="2023-07" db="EMBL/GenBank/DDBJ databases">
        <title>A chromosome-level genome assembly of Lolium multiflorum.</title>
        <authorList>
            <person name="Chen Y."/>
            <person name="Copetti D."/>
            <person name="Kolliker R."/>
            <person name="Studer B."/>
        </authorList>
    </citation>
    <scope>NUCLEOTIDE SEQUENCE</scope>
    <source>
        <strain evidence="16">02402/16</strain>
        <tissue evidence="16">Leaf</tissue>
    </source>
</reference>
<evidence type="ECO:0000256" key="4">
    <source>
        <dbReference type="ARBA" id="ARBA00022679"/>
    </source>
</evidence>
<evidence type="ECO:0000256" key="8">
    <source>
        <dbReference type="ARBA" id="ARBA00022786"/>
    </source>
</evidence>
<comment type="subcellular location">
    <subcellularLocation>
        <location evidence="2">Membrane</location>
        <topology evidence="2">Multi-pass membrane protein</topology>
    </subcellularLocation>
</comment>
<dbReference type="PANTHER" id="PTHR47355:SF1">
    <property type="entry name" value="E3 UBIQUITIN-PROTEIN LIGASE SPL2"/>
    <property type="match status" value="1"/>
</dbReference>
<comment type="catalytic activity">
    <reaction evidence="1">
        <text>S-ubiquitinyl-[E2 ubiquitin-conjugating enzyme]-L-cysteine + [acceptor protein]-L-lysine = [E2 ubiquitin-conjugating enzyme]-L-cysteine + N(6)-ubiquitinyl-[acceptor protein]-L-lysine.</text>
        <dbReference type="EC" id="2.3.2.27"/>
    </reaction>
</comment>
<accession>A0AAD8SJB6</accession>
<proteinExistence type="predicted"/>
<dbReference type="Pfam" id="PF12483">
    <property type="entry name" value="GIDE"/>
    <property type="match status" value="1"/>
</dbReference>
<dbReference type="InterPro" id="IPR001841">
    <property type="entry name" value="Znf_RING"/>
</dbReference>
<dbReference type="EMBL" id="JAUUTY010000004">
    <property type="protein sequence ID" value="KAK1652613.1"/>
    <property type="molecule type" value="Genomic_DNA"/>
</dbReference>
<dbReference type="GO" id="GO:0061630">
    <property type="term" value="F:ubiquitin protein ligase activity"/>
    <property type="evidence" value="ECO:0007669"/>
    <property type="project" value="UniProtKB-EC"/>
</dbReference>
<evidence type="ECO:0000256" key="2">
    <source>
        <dbReference type="ARBA" id="ARBA00004141"/>
    </source>
</evidence>
<keyword evidence="4" id="KW-0808">Transferase</keyword>
<keyword evidence="6" id="KW-0479">Metal-binding</keyword>
<dbReference type="InterPro" id="IPR013083">
    <property type="entry name" value="Znf_RING/FYVE/PHD"/>
</dbReference>
<keyword evidence="5 14" id="KW-0812">Transmembrane</keyword>
<evidence type="ECO:0000256" key="6">
    <source>
        <dbReference type="ARBA" id="ARBA00022723"/>
    </source>
</evidence>
<feature type="compositionally biased region" description="Basic and acidic residues" evidence="13">
    <location>
        <begin position="292"/>
        <end position="301"/>
    </location>
</feature>
<evidence type="ECO:0000256" key="10">
    <source>
        <dbReference type="ARBA" id="ARBA00022989"/>
    </source>
</evidence>
<gene>
    <name evidence="16" type="ORF">QYE76_070418</name>
</gene>
<feature type="region of interest" description="Disordered" evidence="13">
    <location>
        <begin position="292"/>
        <end position="317"/>
    </location>
</feature>
<dbReference type="PANTHER" id="PTHR47355">
    <property type="entry name" value="E3 UBIQUITIN-PROTEIN LIGASE SPL2"/>
    <property type="match status" value="1"/>
</dbReference>
<evidence type="ECO:0000256" key="5">
    <source>
        <dbReference type="ARBA" id="ARBA00022692"/>
    </source>
</evidence>
<dbReference type="Gene3D" id="3.30.40.10">
    <property type="entry name" value="Zinc/RING finger domain, C3HC4 (zinc finger)"/>
    <property type="match status" value="1"/>
</dbReference>
<dbReference type="GO" id="GO:0016020">
    <property type="term" value="C:membrane"/>
    <property type="evidence" value="ECO:0007669"/>
    <property type="project" value="UniProtKB-SubCell"/>
</dbReference>
<name>A0AAD8SJB6_LOLMU</name>
<dbReference type="EC" id="2.3.2.27" evidence="3"/>
<dbReference type="Proteomes" id="UP001231189">
    <property type="component" value="Unassembled WGS sequence"/>
</dbReference>
<dbReference type="InterPro" id="IPR044247">
    <property type="entry name" value="SPL2-like"/>
</dbReference>
<evidence type="ECO:0000259" key="15">
    <source>
        <dbReference type="PROSITE" id="PS50089"/>
    </source>
</evidence>
<evidence type="ECO:0000313" key="16">
    <source>
        <dbReference type="EMBL" id="KAK1652613.1"/>
    </source>
</evidence>
<keyword evidence="17" id="KW-1185">Reference proteome</keyword>
<sequence length="378" mass="41702">MSARDRETIEALARVAAALDGAVLGLGTAALAVASLAKYLAASGALRRIAEAPAVAIPDIRYSLLSGLGDGESRLAVVRGLVRSPPGGTFLIPPGSREHCVVTRHTQTCLFGEWRGIFGWTFDLHALFFKSLKEQIITSFRWVPFVLVDPEKPLGMVHVKLDGTVQQALPLTTVYHKLVPVEQNSYTLFQTIVGNGYPIALLDEEKILPIGKELTAIGLCRVNNRGVEITSCPELPFFLSDLTKGEMEAEMSSRARAFFWITVALGTVSVGLLGHAIYRFWERVKRHREAREAQERFHQGDNEDDDAVENGSDDDEPAEMGDGQLCVICLRKRRKAVFVPCGHLVCCSNCAKRVVLMDEPLCPVCRQDIDHMLRVYDS</sequence>
<evidence type="ECO:0000256" key="1">
    <source>
        <dbReference type="ARBA" id="ARBA00000900"/>
    </source>
</evidence>
<evidence type="ECO:0000256" key="11">
    <source>
        <dbReference type="ARBA" id="ARBA00023136"/>
    </source>
</evidence>
<evidence type="ECO:0000256" key="9">
    <source>
        <dbReference type="ARBA" id="ARBA00022833"/>
    </source>
</evidence>
<dbReference type="GO" id="GO:0016567">
    <property type="term" value="P:protein ubiquitination"/>
    <property type="evidence" value="ECO:0007669"/>
    <property type="project" value="InterPro"/>
</dbReference>
<evidence type="ECO:0000256" key="12">
    <source>
        <dbReference type="PROSITE-ProRule" id="PRU00175"/>
    </source>
</evidence>
<keyword evidence="8" id="KW-0833">Ubl conjugation pathway</keyword>
<keyword evidence="10 14" id="KW-1133">Transmembrane helix</keyword>
<dbReference type="SUPFAM" id="SSF57850">
    <property type="entry name" value="RING/U-box"/>
    <property type="match status" value="1"/>
</dbReference>
<evidence type="ECO:0000256" key="3">
    <source>
        <dbReference type="ARBA" id="ARBA00012483"/>
    </source>
</evidence>
<organism evidence="16 17">
    <name type="scientific">Lolium multiflorum</name>
    <name type="common">Italian ryegrass</name>
    <name type="synonym">Lolium perenne subsp. multiflorum</name>
    <dbReference type="NCBI Taxonomy" id="4521"/>
    <lineage>
        <taxon>Eukaryota</taxon>
        <taxon>Viridiplantae</taxon>
        <taxon>Streptophyta</taxon>
        <taxon>Embryophyta</taxon>
        <taxon>Tracheophyta</taxon>
        <taxon>Spermatophyta</taxon>
        <taxon>Magnoliopsida</taxon>
        <taxon>Liliopsida</taxon>
        <taxon>Poales</taxon>
        <taxon>Poaceae</taxon>
        <taxon>BOP clade</taxon>
        <taxon>Pooideae</taxon>
        <taxon>Poodae</taxon>
        <taxon>Poeae</taxon>
        <taxon>Poeae Chloroplast Group 2 (Poeae type)</taxon>
        <taxon>Loliodinae</taxon>
        <taxon>Loliinae</taxon>
        <taxon>Lolium</taxon>
    </lineage>
</organism>
<dbReference type="InterPro" id="IPR022170">
    <property type="entry name" value="MUL1-like"/>
</dbReference>
<keyword evidence="11 14" id="KW-0472">Membrane</keyword>
<dbReference type="GO" id="GO:0008270">
    <property type="term" value="F:zinc ion binding"/>
    <property type="evidence" value="ECO:0007669"/>
    <property type="project" value="UniProtKB-KW"/>
</dbReference>
<evidence type="ECO:0000256" key="13">
    <source>
        <dbReference type="SAM" id="MobiDB-lite"/>
    </source>
</evidence>
<dbReference type="CDD" id="cd23145">
    <property type="entry name" value="RING-HC_SPL2-like"/>
    <property type="match status" value="1"/>
</dbReference>
<evidence type="ECO:0000256" key="14">
    <source>
        <dbReference type="SAM" id="Phobius"/>
    </source>
</evidence>
<evidence type="ECO:0000256" key="7">
    <source>
        <dbReference type="ARBA" id="ARBA00022771"/>
    </source>
</evidence>
<dbReference type="PROSITE" id="PS50089">
    <property type="entry name" value="ZF_RING_2"/>
    <property type="match status" value="1"/>
</dbReference>
<protein>
    <recommendedName>
        <fullName evidence="3">RING-type E3 ubiquitin transferase</fullName>
        <ecNumber evidence="3">2.3.2.27</ecNumber>
    </recommendedName>
</protein>
<dbReference type="AlphaFoldDB" id="A0AAD8SJB6"/>
<feature type="compositionally biased region" description="Acidic residues" evidence="13">
    <location>
        <begin position="302"/>
        <end position="317"/>
    </location>
</feature>
<keyword evidence="9" id="KW-0862">Zinc</keyword>
<feature type="domain" description="RING-type" evidence="15">
    <location>
        <begin position="326"/>
        <end position="366"/>
    </location>
</feature>
<evidence type="ECO:0000313" key="17">
    <source>
        <dbReference type="Proteomes" id="UP001231189"/>
    </source>
</evidence>
<feature type="transmembrane region" description="Helical" evidence="14">
    <location>
        <begin position="12"/>
        <end position="37"/>
    </location>
</feature>
<feature type="transmembrane region" description="Helical" evidence="14">
    <location>
        <begin position="257"/>
        <end position="281"/>
    </location>
</feature>
<dbReference type="Pfam" id="PF13920">
    <property type="entry name" value="zf-C3HC4_3"/>
    <property type="match status" value="1"/>
</dbReference>
<comment type="caution">
    <text evidence="16">The sequence shown here is derived from an EMBL/GenBank/DDBJ whole genome shotgun (WGS) entry which is preliminary data.</text>
</comment>